<dbReference type="EMBL" id="MT144592">
    <property type="protein sequence ID" value="QJH93857.1"/>
    <property type="molecule type" value="Genomic_DNA"/>
</dbReference>
<dbReference type="EMBL" id="MT144073">
    <property type="protein sequence ID" value="QJA48154.1"/>
    <property type="molecule type" value="Genomic_DNA"/>
</dbReference>
<dbReference type="AlphaFoldDB" id="A0A6H1ZKS0"/>
<reference evidence="1" key="1">
    <citation type="submission" date="2020-03" db="EMBL/GenBank/DDBJ databases">
        <title>The deep terrestrial virosphere.</title>
        <authorList>
            <person name="Holmfeldt K."/>
            <person name="Nilsson E."/>
            <person name="Simone D."/>
            <person name="Lopez-Fernandez M."/>
            <person name="Wu X."/>
            <person name="de Brujin I."/>
            <person name="Lundin D."/>
            <person name="Andersson A."/>
            <person name="Bertilsson S."/>
            <person name="Dopson M."/>
        </authorList>
    </citation>
    <scope>NUCLEOTIDE SEQUENCE</scope>
    <source>
        <strain evidence="1">TM448A00842</strain>
        <strain evidence="2">TM448B00141</strain>
    </source>
</reference>
<protein>
    <submittedName>
        <fullName evidence="1">Uncharacterized protein</fullName>
    </submittedName>
</protein>
<gene>
    <name evidence="1" type="ORF">TM448A00842_0017</name>
    <name evidence="2" type="ORF">TM448B00141_0043</name>
</gene>
<sequence length="457" mass="46715">MGASTVRVDYVSGVPKVLIEGVAANILLGNPPTTQDLTLPTGSYTLQVSGAGTATSSAGTATITGAGAASDGTPNTFVVTVAGTVTVTIDTATVVWLTQSAYPSSYFAGAAAIGSELVTDGPFDVVTTGAAVSSGLLTVGNCYKIASRTDGDFVAAGAPDNNVGTYFNATTTGVGLLDAGDTVNPITLTNFIATGGWAPQAVAGALTGKAQKVAGTPGDIYQSGLTANKIYRVSLTISGFTSGTGFVILGTSGAASFTANGTYTFYIISNGSNLRVSCGTVPAFVIDDLSAKEHGTVRLTEAATVKWTNSAAHKAMLAGEFSMSFIFTPTFAKGASTQDIILWTSNDGTTKIYLDNANSDQISVTDGTNTATVATAYAANTEYVVVVRAGTGLLDLMVQEVGGSSFTTDDAGAYDGSFNPGDYSYPGYTMQAGLGIWIRDIKFYGSKMSQAYFESRY</sequence>
<proteinExistence type="predicted"/>
<accession>A0A6H1ZKS0</accession>
<evidence type="ECO:0000313" key="2">
    <source>
        <dbReference type="EMBL" id="QJH93857.1"/>
    </source>
</evidence>
<name>A0A6H1ZKS0_9ZZZZ</name>
<evidence type="ECO:0000313" key="1">
    <source>
        <dbReference type="EMBL" id="QJA48154.1"/>
    </source>
</evidence>
<organism evidence="1">
    <name type="scientific">viral metagenome</name>
    <dbReference type="NCBI Taxonomy" id="1070528"/>
    <lineage>
        <taxon>unclassified sequences</taxon>
        <taxon>metagenomes</taxon>
        <taxon>organismal metagenomes</taxon>
    </lineage>
</organism>